<dbReference type="PANTHER" id="PTHR33121:SF70">
    <property type="entry name" value="SIGNALING PROTEIN YKOW"/>
    <property type="match status" value="1"/>
</dbReference>
<accession>A0A4R3J746</accession>
<feature type="transmembrane region" description="Helical" evidence="5">
    <location>
        <begin position="18"/>
        <end position="39"/>
    </location>
</feature>
<comment type="subcellular location">
    <subcellularLocation>
        <location evidence="1">Membrane</location>
    </subcellularLocation>
</comment>
<evidence type="ECO:0000256" key="5">
    <source>
        <dbReference type="SAM" id="Phobius"/>
    </source>
</evidence>
<dbReference type="InterPro" id="IPR035919">
    <property type="entry name" value="EAL_sf"/>
</dbReference>
<gene>
    <name evidence="9" type="ORF">EDD52_112133</name>
</gene>
<evidence type="ECO:0000256" key="1">
    <source>
        <dbReference type="ARBA" id="ARBA00004370"/>
    </source>
</evidence>
<reference evidence="9 10" key="1">
    <citation type="submission" date="2019-03" db="EMBL/GenBank/DDBJ databases">
        <title>Genomic Encyclopedia of Type Strains, Phase IV (KMG-IV): sequencing the most valuable type-strain genomes for metagenomic binning, comparative biology and taxonomic classification.</title>
        <authorList>
            <person name="Goeker M."/>
        </authorList>
    </citation>
    <scope>NUCLEOTIDE SEQUENCE [LARGE SCALE GENOMIC DNA]</scope>
    <source>
        <strain evidence="9 10">DSM 104836</strain>
    </source>
</reference>
<name>A0A4R3J746_9RHOB</name>
<dbReference type="InterPro" id="IPR043128">
    <property type="entry name" value="Rev_trsase/Diguanyl_cyclase"/>
</dbReference>
<dbReference type="GO" id="GO:0071111">
    <property type="term" value="F:cyclic-guanylate-specific phosphodiesterase activity"/>
    <property type="evidence" value="ECO:0007669"/>
    <property type="project" value="InterPro"/>
</dbReference>
<dbReference type="PANTHER" id="PTHR33121">
    <property type="entry name" value="CYCLIC DI-GMP PHOSPHODIESTERASE PDEF"/>
    <property type="match status" value="1"/>
</dbReference>
<dbReference type="NCBIfam" id="TIGR00254">
    <property type="entry name" value="GGDEF"/>
    <property type="match status" value="1"/>
</dbReference>
<dbReference type="EMBL" id="SLZU01000012">
    <property type="protein sequence ID" value="TCS61175.1"/>
    <property type="molecule type" value="Genomic_DNA"/>
</dbReference>
<dbReference type="InterPro" id="IPR042240">
    <property type="entry name" value="CHASE_sf"/>
</dbReference>
<keyword evidence="10" id="KW-1185">Reference proteome</keyword>
<dbReference type="SMART" id="SM00052">
    <property type="entry name" value="EAL"/>
    <property type="match status" value="1"/>
</dbReference>
<evidence type="ECO:0000256" key="3">
    <source>
        <dbReference type="ARBA" id="ARBA00022989"/>
    </source>
</evidence>
<dbReference type="InterPro" id="IPR000160">
    <property type="entry name" value="GGDEF_dom"/>
</dbReference>
<dbReference type="CDD" id="cd01948">
    <property type="entry name" value="EAL"/>
    <property type="match status" value="1"/>
</dbReference>
<evidence type="ECO:0000313" key="10">
    <source>
        <dbReference type="Proteomes" id="UP000295696"/>
    </source>
</evidence>
<dbReference type="GO" id="GO:0007165">
    <property type="term" value="P:signal transduction"/>
    <property type="evidence" value="ECO:0007669"/>
    <property type="project" value="UniProtKB-ARBA"/>
</dbReference>
<dbReference type="OrthoDB" id="9814202at2"/>
<comment type="caution">
    <text evidence="9">The sequence shown here is derived from an EMBL/GenBank/DDBJ whole genome shotgun (WGS) entry which is preliminary data.</text>
</comment>
<feature type="domain" description="GGDEF" evidence="8">
    <location>
        <begin position="346"/>
        <end position="488"/>
    </location>
</feature>
<evidence type="ECO:0000256" key="4">
    <source>
        <dbReference type="ARBA" id="ARBA00023136"/>
    </source>
</evidence>
<evidence type="ECO:0000259" key="8">
    <source>
        <dbReference type="PROSITE" id="PS50887"/>
    </source>
</evidence>
<feature type="domain" description="CHASE" evidence="6">
    <location>
        <begin position="118"/>
        <end position="255"/>
    </location>
</feature>
<dbReference type="PROSITE" id="PS50887">
    <property type="entry name" value="GGDEF"/>
    <property type="match status" value="1"/>
</dbReference>
<dbReference type="Gene3D" id="3.30.70.270">
    <property type="match status" value="1"/>
</dbReference>
<dbReference type="SUPFAM" id="SSF141868">
    <property type="entry name" value="EAL domain-like"/>
    <property type="match status" value="1"/>
</dbReference>
<dbReference type="InterPro" id="IPR006189">
    <property type="entry name" value="CHASE_dom"/>
</dbReference>
<evidence type="ECO:0000256" key="2">
    <source>
        <dbReference type="ARBA" id="ARBA00022692"/>
    </source>
</evidence>
<dbReference type="PROSITE" id="PS50883">
    <property type="entry name" value="EAL"/>
    <property type="match status" value="1"/>
</dbReference>
<dbReference type="Pfam" id="PF00990">
    <property type="entry name" value="GGDEF"/>
    <property type="match status" value="1"/>
</dbReference>
<dbReference type="Proteomes" id="UP000295696">
    <property type="component" value="Unassembled WGS sequence"/>
</dbReference>
<dbReference type="InterPro" id="IPR029787">
    <property type="entry name" value="Nucleotide_cyclase"/>
</dbReference>
<dbReference type="SMART" id="SM01079">
    <property type="entry name" value="CHASE"/>
    <property type="match status" value="1"/>
</dbReference>
<dbReference type="InterPro" id="IPR050706">
    <property type="entry name" value="Cyclic-di-GMP_PDE-like"/>
</dbReference>
<dbReference type="Gene3D" id="3.20.20.450">
    <property type="entry name" value="EAL domain"/>
    <property type="match status" value="1"/>
</dbReference>
<proteinExistence type="predicted"/>
<dbReference type="InterPro" id="IPR001633">
    <property type="entry name" value="EAL_dom"/>
</dbReference>
<evidence type="ECO:0000259" key="7">
    <source>
        <dbReference type="PROSITE" id="PS50883"/>
    </source>
</evidence>
<dbReference type="AlphaFoldDB" id="A0A4R3J746"/>
<evidence type="ECO:0000259" key="6">
    <source>
        <dbReference type="PROSITE" id="PS50839"/>
    </source>
</evidence>
<dbReference type="RefSeq" id="WP_132246792.1">
    <property type="nucleotide sequence ID" value="NZ_SLZU01000012.1"/>
</dbReference>
<dbReference type="GO" id="GO:0016020">
    <property type="term" value="C:membrane"/>
    <property type="evidence" value="ECO:0007669"/>
    <property type="project" value="UniProtKB-SubCell"/>
</dbReference>
<evidence type="ECO:0000313" key="9">
    <source>
        <dbReference type="EMBL" id="TCS61175.1"/>
    </source>
</evidence>
<organism evidence="9 10">
    <name type="scientific">Primorskyibacter sedentarius</name>
    <dbReference type="NCBI Taxonomy" id="745311"/>
    <lineage>
        <taxon>Bacteria</taxon>
        <taxon>Pseudomonadati</taxon>
        <taxon>Pseudomonadota</taxon>
        <taxon>Alphaproteobacteria</taxon>
        <taxon>Rhodobacterales</taxon>
        <taxon>Roseobacteraceae</taxon>
        <taxon>Primorskyibacter</taxon>
    </lineage>
</organism>
<sequence>MVVMQGETRESFGVTSGWFSYVPTLLVLVAVVIIGLVGGRQHTLIETQKERDRVTTRLEALGGRIESNLNTPIQSARGVVAALASEPDMSQRRFSWLVSRIIGSSREIRNVAAARDLVVNLVYPIKGNESALGLDYRLQEAQREAAFHARDTGEFILTGPVDLVQGGQAFIGRIPVFSGTEGSHQFWGILSVVIDLPTLYETSGLSDEDPALEIGIVAANKTTGAEKQFYGSADLLGDDPVSADVLFPNGSWRMYARPIDGWGSTVSLSAYRILLVTGGLAAVFLAAMANVMFVQRQHTIQVLRSRERDLEQARQEVETLALHDHLTGLPNRRHLDRKFRGMAGRNHPGLILLDLDGFKDVNDTHGHAKGDALLVEVARRLSKALRSGDFLARIGGDEFVVICGPSPQEDLTPERSKAILKEVAQRLIGCAQYPFRIGETECRIGISTGIHQILDENDDAPDYWLSQADRAMYAAKQAGRNRFAFSTPQPNRASLRGNRTGELLEALSGDQIQPYYQPQFGPDGRSVVGVEALARWIHPRDGLINPQEFMDQAHALKVESEIDRLVLARAITDLSRWERAGLTVPRVSVNTSFRSLGDPHLISAVDAVDVDPDRFTFEVLESIFIDDGQLILSRNVEALKARGFRIEVDDFGTGHSSVTSLLKLRPHGLKIDKMLVQAAPSSQQNRQLLAAIAEMGHAMKITVCAEGIETESQLFTARSVGCTRFQGFLLAHPMSADDFEFFLQGDRAKAG</sequence>
<keyword evidence="4 5" id="KW-0472">Membrane</keyword>
<feature type="transmembrane region" description="Helical" evidence="5">
    <location>
        <begin position="273"/>
        <end position="294"/>
    </location>
</feature>
<keyword evidence="2 5" id="KW-0812">Transmembrane</keyword>
<keyword evidence="3 5" id="KW-1133">Transmembrane helix</keyword>
<dbReference type="SMART" id="SM00267">
    <property type="entry name" value="GGDEF"/>
    <property type="match status" value="1"/>
</dbReference>
<protein>
    <submittedName>
        <fullName evidence="9">Periplasmic sensor diguanylate cyclase/phosphodiesterase</fullName>
    </submittedName>
</protein>
<dbReference type="CDD" id="cd01949">
    <property type="entry name" value="GGDEF"/>
    <property type="match status" value="1"/>
</dbReference>
<dbReference type="Pfam" id="PF00563">
    <property type="entry name" value="EAL"/>
    <property type="match status" value="1"/>
</dbReference>
<dbReference type="Pfam" id="PF03924">
    <property type="entry name" value="CHASE"/>
    <property type="match status" value="1"/>
</dbReference>
<dbReference type="Gene3D" id="3.30.450.350">
    <property type="entry name" value="CHASE domain"/>
    <property type="match status" value="1"/>
</dbReference>
<dbReference type="SUPFAM" id="SSF55073">
    <property type="entry name" value="Nucleotide cyclase"/>
    <property type="match status" value="1"/>
</dbReference>
<feature type="domain" description="EAL" evidence="7">
    <location>
        <begin position="496"/>
        <end position="747"/>
    </location>
</feature>
<dbReference type="PROSITE" id="PS50839">
    <property type="entry name" value="CHASE"/>
    <property type="match status" value="1"/>
</dbReference>